<dbReference type="Pfam" id="PF13086">
    <property type="entry name" value="AAA_11"/>
    <property type="match status" value="1"/>
</dbReference>
<gene>
    <name evidence="2" type="ORF">G7Y89_g524</name>
</gene>
<name>A0A8H4RYP9_9HELO</name>
<dbReference type="InterPro" id="IPR027417">
    <property type="entry name" value="P-loop_NTPase"/>
</dbReference>
<proteinExistence type="predicted"/>
<accession>A0A8H4RYP9</accession>
<feature type="domain" description="DNA2/NAM7 helicase helicase" evidence="1">
    <location>
        <begin position="14"/>
        <end position="106"/>
    </location>
</feature>
<protein>
    <recommendedName>
        <fullName evidence="1">DNA2/NAM7 helicase helicase domain-containing protein</fullName>
    </recommendedName>
</protein>
<reference evidence="2 3" key="1">
    <citation type="submission" date="2020-03" db="EMBL/GenBank/DDBJ databases">
        <title>Draft Genome Sequence of Cudoniella acicularis.</title>
        <authorList>
            <person name="Buettner E."/>
            <person name="Kellner H."/>
        </authorList>
    </citation>
    <scope>NUCLEOTIDE SEQUENCE [LARGE SCALE GENOMIC DNA]</scope>
    <source>
        <strain evidence="2 3">DSM 108380</strain>
    </source>
</reference>
<dbReference type="EMBL" id="JAAMPI010000019">
    <property type="protein sequence ID" value="KAF4637555.1"/>
    <property type="molecule type" value="Genomic_DNA"/>
</dbReference>
<sequence length="109" mass="11900">MPNVAFARKIPLEILLIPGAPGTGKTSAFIQLILACVLAGKRAGVYASTNAATNNIVIRAMNANEKQRLIDLDGMLVIRLWTDQIECKILQSIDADNLQEFLDKYVAKS</sequence>
<evidence type="ECO:0000313" key="2">
    <source>
        <dbReference type="EMBL" id="KAF4637555.1"/>
    </source>
</evidence>
<dbReference type="OrthoDB" id="3565240at2759"/>
<evidence type="ECO:0000259" key="1">
    <source>
        <dbReference type="Pfam" id="PF13086"/>
    </source>
</evidence>
<keyword evidence="3" id="KW-1185">Reference proteome</keyword>
<dbReference type="SUPFAM" id="SSF52540">
    <property type="entry name" value="P-loop containing nucleoside triphosphate hydrolases"/>
    <property type="match status" value="1"/>
</dbReference>
<dbReference type="Gene3D" id="3.40.50.300">
    <property type="entry name" value="P-loop containing nucleotide triphosphate hydrolases"/>
    <property type="match status" value="1"/>
</dbReference>
<organism evidence="2 3">
    <name type="scientific">Cudoniella acicularis</name>
    <dbReference type="NCBI Taxonomy" id="354080"/>
    <lineage>
        <taxon>Eukaryota</taxon>
        <taxon>Fungi</taxon>
        <taxon>Dikarya</taxon>
        <taxon>Ascomycota</taxon>
        <taxon>Pezizomycotina</taxon>
        <taxon>Leotiomycetes</taxon>
        <taxon>Helotiales</taxon>
        <taxon>Tricladiaceae</taxon>
        <taxon>Cudoniella</taxon>
    </lineage>
</organism>
<dbReference type="Proteomes" id="UP000566819">
    <property type="component" value="Unassembled WGS sequence"/>
</dbReference>
<comment type="caution">
    <text evidence="2">The sequence shown here is derived from an EMBL/GenBank/DDBJ whole genome shotgun (WGS) entry which is preliminary data.</text>
</comment>
<dbReference type="AlphaFoldDB" id="A0A8H4RYP9"/>
<evidence type="ECO:0000313" key="3">
    <source>
        <dbReference type="Proteomes" id="UP000566819"/>
    </source>
</evidence>
<dbReference type="InterPro" id="IPR041677">
    <property type="entry name" value="DNA2/NAM7_AAA_11"/>
</dbReference>
<dbReference type="GO" id="GO:0004386">
    <property type="term" value="F:helicase activity"/>
    <property type="evidence" value="ECO:0007669"/>
    <property type="project" value="InterPro"/>
</dbReference>